<evidence type="ECO:0000313" key="2">
    <source>
        <dbReference type="Proteomes" id="UP001221898"/>
    </source>
</evidence>
<evidence type="ECO:0000313" key="1">
    <source>
        <dbReference type="EMBL" id="KAJ8394255.1"/>
    </source>
</evidence>
<dbReference type="Proteomes" id="UP001221898">
    <property type="component" value="Unassembled WGS sequence"/>
</dbReference>
<proteinExistence type="predicted"/>
<comment type="caution">
    <text evidence="1">The sequence shown here is derived from an EMBL/GenBank/DDBJ whole genome shotgun (WGS) entry which is preliminary data.</text>
</comment>
<dbReference type="EMBL" id="JAINUG010000128">
    <property type="protein sequence ID" value="KAJ8394255.1"/>
    <property type="molecule type" value="Genomic_DNA"/>
</dbReference>
<protein>
    <submittedName>
        <fullName evidence="1">Uncharacterized protein</fullName>
    </submittedName>
</protein>
<sequence>MLSPACPPRPLLRPFNIQSDGESDTCTTLTALTWARPDTCLTLTPAQGSHLHPRAAVSSTPATDSHLHLRQNRATRSHLYQLRSYSYTCANVTPAPMLHRPHPYTCAHTK</sequence>
<name>A0AAD7S1I4_9TELE</name>
<accession>A0AAD7S1I4</accession>
<gene>
    <name evidence="1" type="ORF">AAFF_G00048380</name>
</gene>
<organism evidence="1 2">
    <name type="scientific">Aldrovandia affinis</name>
    <dbReference type="NCBI Taxonomy" id="143900"/>
    <lineage>
        <taxon>Eukaryota</taxon>
        <taxon>Metazoa</taxon>
        <taxon>Chordata</taxon>
        <taxon>Craniata</taxon>
        <taxon>Vertebrata</taxon>
        <taxon>Euteleostomi</taxon>
        <taxon>Actinopterygii</taxon>
        <taxon>Neopterygii</taxon>
        <taxon>Teleostei</taxon>
        <taxon>Notacanthiformes</taxon>
        <taxon>Halosauridae</taxon>
        <taxon>Aldrovandia</taxon>
    </lineage>
</organism>
<keyword evidence="2" id="KW-1185">Reference proteome</keyword>
<dbReference type="AlphaFoldDB" id="A0AAD7S1I4"/>
<reference evidence="1" key="1">
    <citation type="journal article" date="2023" name="Science">
        <title>Genome structures resolve the early diversification of teleost fishes.</title>
        <authorList>
            <person name="Parey E."/>
            <person name="Louis A."/>
            <person name="Montfort J."/>
            <person name="Bouchez O."/>
            <person name="Roques C."/>
            <person name="Iampietro C."/>
            <person name="Lluch J."/>
            <person name="Castinel A."/>
            <person name="Donnadieu C."/>
            <person name="Desvignes T."/>
            <person name="Floi Bucao C."/>
            <person name="Jouanno E."/>
            <person name="Wen M."/>
            <person name="Mejri S."/>
            <person name="Dirks R."/>
            <person name="Jansen H."/>
            <person name="Henkel C."/>
            <person name="Chen W.J."/>
            <person name="Zahm M."/>
            <person name="Cabau C."/>
            <person name="Klopp C."/>
            <person name="Thompson A.W."/>
            <person name="Robinson-Rechavi M."/>
            <person name="Braasch I."/>
            <person name="Lecointre G."/>
            <person name="Bobe J."/>
            <person name="Postlethwait J.H."/>
            <person name="Berthelot C."/>
            <person name="Roest Crollius H."/>
            <person name="Guiguen Y."/>
        </authorList>
    </citation>
    <scope>NUCLEOTIDE SEQUENCE</scope>
    <source>
        <strain evidence="1">NC1722</strain>
    </source>
</reference>